<accession>Q2H087</accession>
<dbReference type="AlphaFoldDB" id="Q2H087"/>
<name>Q2H087_CHAGB</name>
<protein>
    <submittedName>
        <fullName evidence="2">Uncharacterized protein</fullName>
    </submittedName>
</protein>
<feature type="region of interest" description="Disordered" evidence="1">
    <location>
        <begin position="43"/>
        <end position="74"/>
    </location>
</feature>
<reference evidence="3" key="1">
    <citation type="journal article" date="2015" name="Genome Announc.">
        <title>Draft genome sequence of the cellulolytic fungus Chaetomium globosum.</title>
        <authorList>
            <person name="Cuomo C.A."/>
            <person name="Untereiner W.A."/>
            <person name="Ma L.-J."/>
            <person name="Grabherr M."/>
            <person name="Birren B.W."/>
        </authorList>
    </citation>
    <scope>NUCLEOTIDE SEQUENCE [LARGE SCALE GENOMIC DNA]</scope>
    <source>
        <strain evidence="3">ATCC 6205 / CBS 148.51 / DSM 1962 / NBRC 6347 / NRRL 1970</strain>
    </source>
</reference>
<gene>
    <name evidence="2" type="ORF">CHGG_04809</name>
</gene>
<dbReference type="GeneID" id="4392985"/>
<feature type="region of interest" description="Disordered" evidence="1">
    <location>
        <begin position="124"/>
        <end position="150"/>
    </location>
</feature>
<evidence type="ECO:0000313" key="2">
    <source>
        <dbReference type="EMBL" id="EAQ88190.1"/>
    </source>
</evidence>
<dbReference type="VEuPathDB" id="FungiDB:CHGG_04809"/>
<evidence type="ECO:0000256" key="1">
    <source>
        <dbReference type="SAM" id="MobiDB-lite"/>
    </source>
</evidence>
<dbReference type="HOGENOM" id="CLU_1740305_0_0_1"/>
<dbReference type="Proteomes" id="UP000001056">
    <property type="component" value="Unassembled WGS sequence"/>
</dbReference>
<proteinExistence type="predicted"/>
<evidence type="ECO:0000313" key="3">
    <source>
        <dbReference type="Proteomes" id="UP000001056"/>
    </source>
</evidence>
<dbReference type="InParanoid" id="Q2H087"/>
<organism evidence="2 3">
    <name type="scientific">Chaetomium globosum (strain ATCC 6205 / CBS 148.51 / DSM 1962 / NBRC 6347 / NRRL 1970)</name>
    <name type="common">Soil fungus</name>
    <dbReference type="NCBI Taxonomy" id="306901"/>
    <lineage>
        <taxon>Eukaryota</taxon>
        <taxon>Fungi</taxon>
        <taxon>Dikarya</taxon>
        <taxon>Ascomycota</taxon>
        <taxon>Pezizomycotina</taxon>
        <taxon>Sordariomycetes</taxon>
        <taxon>Sordariomycetidae</taxon>
        <taxon>Sordariales</taxon>
        <taxon>Chaetomiaceae</taxon>
        <taxon>Chaetomium</taxon>
    </lineage>
</organism>
<sequence length="150" mass="15847">MTARGPCDDAALVGAAENLCVDQLLLNLAGDVGEGACLGSSEEPAFGGGSAESMAPRVDSRMDRIPKWPPSPSELCRVQQQQEQQRNNSGASIECCYKLNSLNPEVAEYLQVPPKAMQRVVGLCRRPEGGKSGGGLSRNGPLKKIPPTPD</sequence>
<dbReference type="EMBL" id="CH408032">
    <property type="protein sequence ID" value="EAQ88190.1"/>
    <property type="molecule type" value="Genomic_DNA"/>
</dbReference>
<keyword evidence="3" id="KW-1185">Reference proteome</keyword>
<dbReference type="RefSeq" id="XP_001224023.1">
    <property type="nucleotide sequence ID" value="XM_001224022.1"/>
</dbReference>